<dbReference type="HOGENOM" id="CLU_2224265_0_0_1"/>
<dbReference type="EMBL" id="KN834176">
    <property type="protein sequence ID" value="KIK11666.1"/>
    <property type="molecule type" value="Genomic_DNA"/>
</dbReference>
<evidence type="ECO:0000313" key="2">
    <source>
        <dbReference type="Proteomes" id="UP000054018"/>
    </source>
</evidence>
<dbReference type="AlphaFoldDB" id="A0A0C9Y3I9"/>
<sequence>MGETLYDPEGYGLDILPAGVESDWQVMAAAQYFALSGKACDWWLLAMDCMMGICHQILMSKIDLDSLVESNFKVDSRMIISVVYNALFYHRKSWCNPTWQPMEGAY</sequence>
<reference evidence="2" key="2">
    <citation type="submission" date="2015-01" db="EMBL/GenBank/DDBJ databases">
        <title>Evolutionary Origins and Diversification of the Mycorrhizal Mutualists.</title>
        <authorList>
            <consortium name="DOE Joint Genome Institute"/>
            <consortium name="Mycorrhizal Genomics Consortium"/>
            <person name="Kohler A."/>
            <person name="Kuo A."/>
            <person name="Nagy L.G."/>
            <person name="Floudas D."/>
            <person name="Copeland A."/>
            <person name="Barry K.W."/>
            <person name="Cichocki N."/>
            <person name="Veneault-Fourrey C."/>
            <person name="LaButti K."/>
            <person name="Lindquist E.A."/>
            <person name="Lipzen A."/>
            <person name="Lundell T."/>
            <person name="Morin E."/>
            <person name="Murat C."/>
            <person name="Riley R."/>
            <person name="Ohm R."/>
            <person name="Sun H."/>
            <person name="Tunlid A."/>
            <person name="Henrissat B."/>
            <person name="Grigoriev I.V."/>
            <person name="Hibbett D.S."/>
            <person name="Martin F."/>
        </authorList>
    </citation>
    <scope>NUCLEOTIDE SEQUENCE [LARGE SCALE GENOMIC DNA]</scope>
    <source>
        <strain evidence="2">441</strain>
    </source>
</reference>
<accession>A0A0C9Y3I9</accession>
<organism evidence="1 2">
    <name type="scientific">Pisolithus microcarpus 441</name>
    <dbReference type="NCBI Taxonomy" id="765257"/>
    <lineage>
        <taxon>Eukaryota</taxon>
        <taxon>Fungi</taxon>
        <taxon>Dikarya</taxon>
        <taxon>Basidiomycota</taxon>
        <taxon>Agaricomycotina</taxon>
        <taxon>Agaricomycetes</taxon>
        <taxon>Agaricomycetidae</taxon>
        <taxon>Boletales</taxon>
        <taxon>Sclerodermatineae</taxon>
        <taxon>Pisolithaceae</taxon>
        <taxon>Pisolithus</taxon>
    </lineage>
</organism>
<protein>
    <submittedName>
        <fullName evidence="1">Unplaced genomic scaffold scaffold_492, whole genome shotgun sequence</fullName>
    </submittedName>
</protein>
<keyword evidence="2" id="KW-1185">Reference proteome</keyword>
<reference evidence="1 2" key="1">
    <citation type="submission" date="2014-04" db="EMBL/GenBank/DDBJ databases">
        <authorList>
            <consortium name="DOE Joint Genome Institute"/>
            <person name="Kuo A."/>
            <person name="Kohler A."/>
            <person name="Costa M.D."/>
            <person name="Nagy L.G."/>
            <person name="Floudas D."/>
            <person name="Copeland A."/>
            <person name="Barry K.W."/>
            <person name="Cichocki N."/>
            <person name="Veneault-Fourrey C."/>
            <person name="LaButti K."/>
            <person name="Lindquist E.A."/>
            <person name="Lipzen A."/>
            <person name="Lundell T."/>
            <person name="Morin E."/>
            <person name="Murat C."/>
            <person name="Sun H."/>
            <person name="Tunlid A."/>
            <person name="Henrissat B."/>
            <person name="Grigoriev I.V."/>
            <person name="Hibbett D.S."/>
            <person name="Martin F."/>
            <person name="Nordberg H.P."/>
            <person name="Cantor M.N."/>
            <person name="Hua S.X."/>
        </authorList>
    </citation>
    <scope>NUCLEOTIDE SEQUENCE [LARGE SCALE GENOMIC DNA]</scope>
    <source>
        <strain evidence="1 2">441</strain>
    </source>
</reference>
<gene>
    <name evidence="1" type="ORF">PISMIDRAFT_19346</name>
</gene>
<name>A0A0C9Y3I9_9AGAM</name>
<evidence type="ECO:0000313" key="1">
    <source>
        <dbReference type="EMBL" id="KIK11666.1"/>
    </source>
</evidence>
<proteinExistence type="predicted"/>
<dbReference type="Proteomes" id="UP000054018">
    <property type="component" value="Unassembled WGS sequence"/>
</dbReference>